<dbReference type="EMBL" id="JARYMX010000002">
    <property type="protein sequence ID" value="KAJ9560827.1"/>
    <property type="molecule type" value="Genomic_DNA"/>
</dbReference>
<comment type="caution">
    <text evidence="2">The sequence shown here is derived from an EMBL/GenBank/DDBJ whole genome shotgun (WGS) entry which is preliminary data.</text>
</comment>
<feature type="compositionally biased region" description="Basic and acidic residues" evidence="1">
    <location>
        <begin position="66"/>
        <end position="76"/>
    </location>
</feature>
<dbReference type="Proteomes" id="UP001172457">
    <property type="component" value="Chromosome 2"/>
</dbReference>
<evidence type="ECO:0000313" key="2">
    <source>
        <dbReference type="EMBL" id="KAJ9560827.1"/>
    </source>
</evidence>
<gene>
    <name evidence="2" type="ORF">OSB04_005987</name>
</gene>
<reference evidence="2" key="1">
    <citation type="submission" date="2023-03" db="EMBL/GenBank/DDBJ databases">
        <title>Chromosome-scale reference genome and RAD-based genetic map of yellow starthistle (Centaurea solstitialis) reveal putative structural variation and QTLs associated with invader traits.</title>
        <authorList>
            <person name="Reatini B."/>
            <person name="Cang F.A."/>
            <person name="Jiang Q."/>
            <person name="Mckibben M.T.W."/>
            <person name="Barker M.S."/>
            <person name="Rieseberg L.H."/>
            <person name="Dlugosch K.M."/>
        </authorList>
    </citation>
    <scope>NUCLEOTIDE SEQUENCE</scope>
    <source>
        <strain evidence="2">CAN-66</strain>
        <tissue evidence="2">Leaf</tissue>
    </source>
</reference>
<accession>A0AA38WH03</accession>
<evidence type="ECO:0000313" key="3">
    <source>
        <dbReference type="Proteomes" id="UP001172457"/>
    </source>
</evidence>
<organism evidence="2 3">
    <name type="scientific">Centaurea solstitialis</name>
    <name type="common">yellow star-thistle</name>
    <dbReference type="NCBI Taxonomy" id="347529"/>
    <lineage>
        <taxon>Eukaryota</taxon>
        <taxon>Viridiplantae</taxon>
        <taxon>Streptophyta</taxon>
        <taxon>Embryophyta</taxon>
        <taxon>Tracheophyta</taxon>
        <taxon>Spermatophyta</taxon>
        <taxon>Magnoliopsida</taxon>
        <taxon>eudicotyledons</taxon>
        <taxon>Gunneridae</taxon>
        <taxon>Pentapetalae</taxon>
        <taxon>asterids</taxon>
        <taxon>campanulids</taxon>
        <taxon>Asterales</taxon>
        <taxon>Asteraceae</taxon>
        <taxon>Carduoideae</taxon>
        <taxon>Cardueae</taxon>
        <taxon>Centaureinae</taxon>
        <taxon>Centaurea</taxon>
    </lineage>
</organism>
<sequence length="124" mass="14506">MGYLYQKGLRLGQRPLIVYTLVLQNLPEFFVHIFSYKDKEKGISSPRKRSCEESDINKNAQTSEESTSKAQDESIKPRRSKREKITKDFGSDFMTFVLTENLKPIRMLWNHRNHLIGKILTSNL</sequence>
<proteinExistence type="predicted"/>
<keyword evidence="3" id="KW-1185">Reference proteome</keyword>
<protein>
    <submittedName>
        <fullName evidence="2">Uncharacterized protein</fullName>
    </submittedName>
</protein>
<feature type="region of interest" description="Disordered" evidence="1">
    <location>
        <begin position="39"/>
        <end position="83"/>
    </location>
</feature>
<dbReference type="AlphaFoldDB" id="A0AA38WH03"/>
<evidence type="ECO:0000256" key="1">
    <source>
        <dbReference type="SAM" id="MobiDB-lite"/>
    </source>
</evidence>
<name>A0AA38WH03_9ASTR</name>